<dbReference type="InterPro" id="IPR014057">
    <property type="entry name" value="HI1420"/>
</dbReference>
<dbReference type="SUPFAM" id="SSF47413">
    <property type="entry name" value="lambda repressor-like DNA-binding domains"/>
    <property type="match status" value="1"/>
</dbReference>
<sequence length="88" mass="9379">MKELDIASYLKTEDDYRVFLQEVAETGTASDFVHALGIVARAKGMAQVAADTGVTRTALYQSLSDAGNPTFSTVFGVMQSLGLKFAIA</sequence>
<dbReference type="AlphaFoldDB" id="A0A1S9ZVL4"/>
<evidence type="ECO:0000313" key="2">
    <source>
        <dbReference type="EMBL" id="STZ10619.1"/>
    </source>
</evidence>
<dbReference type="OrthoDB" id="9798416at2"/>
<reference evidence="2 4" key="2">
    <citation type="submission" date="2018-06" db="EMBL/GenBank/DDBJ databases">
        <authorList>
            <consortium name="Pathogen Informatics"/>
            <person name="Doyle S."/>
        </authorList>
    </citation>
    <scope>NUCLEOTIDE SEQUENCE [LARGE SCALE GENOMIC DNA]</scope>
    <source>
        <strain evidence="2 4">NCTC10293</strain>
    </source>
</reference>
<dbReference type="EMBL" id="UGQE01000001">
    <property type="protein sequence ID" value="STZ10619.1"/>
    <property type="molecule type" value="Genomic_DNA"/>
</dbReference>
<dbReference type="EMBL" id="MUXU01000072">
    <property type="protein sequence ID" value="OOR87480.1"/>
    <property type="molecule type" value="Genomic_DNA"/>
</dbReference>
<evidence type="ECO:0000313" key="3">
    <source>
        <dbReference type="Proteomes" id="UP000190435"/>
    </source>
</evidence>
<dbReference type="Pfam" id="PF21716">
    <property type="entry name" value="dnstrm_HI1420"/>
    <property type="match status" value="1"/>
</dbReference>
<dbReference type="RefSeq" id="WP_078277399.1">
    <property type="nucleotide sequence ID" value="NZ_MUXU01000072.1"/>
</dbReference>
<evidence type="ECO:0000313" key="1">
    <source>
        <dbReference type="EMBL" id="OOR87480.1"/>
    </source>
</evidence>
<dbReference type="InterPro" id="IPR010982">
    <property type="entry name" value="Lambda_DNA-bd_dom_sf"/>
</dbReference>
<reference evidence="1 3" key="1">
    <citation type="submission" date="2017-02" db="EMBL/GenBank/DDBJ databases">
        <title>Draft genome sequence of Moraxella caviae CCUG 355 type strain.</title>
        <authorList>
            <person name="Engstrom-Jakobsson H."/>
            <person name="Salva-Serra F."/>
            <person name="Thorell K."/>
            <person name="Gonzales-Siles L."/>
            <person name="Karlsson R."/>
            <person name="Boulund F."/>
            <person name="Engstrand L."/>
            <person name="Moore E."/>
        </authorList>
    </citation>
    <scope>NUCLEOTIDE SEQUENCE [LARGE SCALE GENOMIC DNA]</scope>
    <source>
        <strain evidence="1 3">CCUG 355</strain>
    </source>
</reference>
<dbReference type="Proteomes" id="UP000255279">
    <property type="component" value="Unassembled WGS sequence"/>
</dbReference>
<dbReference type="STRING" id="34060.B0181_10275"/>
<evidence type="ECO:0000313" key="4">
    <source>
        <dbReference type="Proteomes" id="UP000255279"/>
    </source>
</evidence>
<dbReference type="Proteomes" id="UP000190435">
    <property type="component" value="Unassembled WGS sequence"/>
</dbReference>
<dbReference type="PANTHER" id="PTHR40275:SF1">
    <property type="entry name" value="SSL7038 PROTEIN"/>
    <property type="match status" value="1"/>
</dbReference>
<dbReference type="PANTHER" id="PTHR40275">
    <property type="entry name" value="SSL7038 PROTEIN"/>
    <property type="match status" value="1"/>
</dbReference>
<proteinExistence type="predicted"/>
<organism evidence="1 3">
    <name type="scientific">Moraxella caviae</name>
    <dbReference type="NCBI Taxonomy" id="34060"/>
    <lineage>
        <taxon>Bacteria</taxon>
        <taxon>Pseudomonadati</taxon>
        <taxon>Pseudomonadota</taxon>
        <taxon>Gammaproteobacteria</taxon>
        <taxon>Moraxellales</taxon>
        <taxon>Moraxellaceae</taxon>
        <taxon>Moraxella</taxon>
    </lineage>
</organism>
<dbReference type="GO" id="GO:0003677">
    <property type="term" value="F:DNA binding"/>
    <property type="evidence" value="ECO:0007669"/>
    <property type="project" value="InterPro"/>
</dbReference>
<name>A0A1S9ZVL4_9GAMM</name>
<protein>
    <submittedName>
        <fullName evidence="2">Predicted transcriptional regulator</fullName>
    </submittedName>
    <submittedName>
        <fullName evidence="1">Putative addiction module antidote protein</fullName>
    </submittedName>
</protein>
<dbReference type="NCBIfam" id="TIGR02684">
    <property type="entry name" value="dnstrm_HI1420"/>
    <property type="match status" value="1"/>
</dbReference>
<keyword evidence="3" id="KW-1185">Reference proteome</keyword>
<accession>A0A1S9ZVL4</accession>
<gene>
    <name evidence="1" type="ORF">B0181_10275</name>
    <name evidence="2" type="ORF">NCTC10293_00969</name>
</gene>